<dbReference type="Gene3D" id="3.30.360.10">
    <property type="entry name" value="Dihydrodipicolinate Reductase, domain 2"/>
    <property type="match status" value="1"/>
</dbReference>
<protein>
    <submittedName>
        <fullName evidence="4">Gfo/Idh/MocA family oxidoreductase</fullName>
    </submittedName>
</protein>
<dbReference type="Proteomes" id="UP001168694">
    <property type="component" value="Unassembled WGS sequence"/>
</dbReference>
<feature type="domain" description="Gfo/Idh/MocA-like oxidoreductase N-terminal" evidence="2">
    <location>
        <begin position="5"/>
        <end position="118"/>
    </location>
</feature>
<sequence length="343" mass="37968">MKEVLNFGIVGYGMIAKIHATCIDEIQGAKLIAVCGNNQNKAESFAASYGAQVYTDYDEMLANKDIDVVCILTPSGTHAELGMAAALSGKHIIVEKPIDVTLEATDKLLETCRACHVKLCCISQHRYDPAIVELKKAVDTNQLGQLNFGVSRTTWYRSQEYYDSNSWRGTRALDGGGALINQSIHYVDLLQYIMGPVDQVFSYCANRAHERIEVEDIAAATVKFKNGAIGFIEGNTAAYPGFSARLEIYGSEGSVIIENDQVKEWKFKSDRIEEPPKGEKNHIVGSSNANISHDSHKKQIQDFLLCIKEDREPSVNGWEARKTLEIILSIYQSSKTGLPVKIK</sequence>
<dbReference type="Pfam" id="PF01408">
    <property type="entry name" value="GFO_IDH_MocA"/>
    <property type="match status" value="1"/>
</dbReference>
<dbReference type="Pfam" id="PF22725">
    <property type="entry name" value="GFO_IDH_MocA_C3"/>
    <property type="match status" value="1"/>
</dbReference>
<dbReference type="EMBL" id="JAUHLN010000002">
    <property type="protein sequence ID" value="MDN4072946.1"/>
    <property type="molecule type" value="Genomic_DNA"/>
</dbReference>
<dbReference type="PANTHER" id="PTHR43249">
    <property type="entry name" value="UDP-N-ACETYL-2-AMINO-2-DEOXY-D-GLUCURONATE OXIDASE"/>
    <property type="match status" value="1"/>
</dbReference>
<name>A0ABT8E4X8_9BACL</name>
<dbReference type="InterPro" id="IPR036291">
    <property type="entry name" value="NAD(P)-bd_dom_sf"/>
</dbReference>
<reference evidence="4" key="1">
    <citation type="submission" date="2023-06" db="EMBL/GenBank/DDBJ databases">
        <title>Draft Genome Sequences of Representative Paenibacillus Polymyxa, Bacillus cereus, Fictibacillus sp., and Brevibacillus agri Strains Isolated from Amazonian Dark Earth.</title>
        <authorList>
            <person name="Pellegrinetti T.A."/>
            <person name="Cunha I.C.M."/>
            <person name="Chaves M.G."/>
            <person name="Freitas A.S."/>
            <person name="Silva A.V.R."/>
            <person name="Tsai S.M."/>
            <person name="Mendes L.W."/>
        </authorList>
    </citation>
    <scope>NUCLEOTIDE SEQUENCE</scope>
    <source>
        <strain evidence="4">CENA-BCM004</strain>
    </source>
</reference>
<accession>A0ABT8E4X8</accession>
<dbReference type="PANTHER" id="PTHR43249:SF1">
    <property type="entry name" value="D-GLUCOSIDE 3-DEHYDROGENASE"/>
    <property type="match status" value="1"/>
</dbReference>
<dbReference type="Gene3D" id="3.40.50.720">
    <property type="entry name" value="NAD(P)-binding Rossmann-like Domain"/>
    <property type="match status" value="1"/>
</dbReference>
<feature type="domain" description="GFO/IDH/MocA-like oxidoreductase" evidence="3">
    <location>
        <begin position="132"/>
        <end position="255"/>
    </location>
</feature>
<evidence type="ECO:0000313" key="4">
    <source>
        <dbReference type="EMBL" id="MDN4072946.1"/>
    </source>
</evidence>
<keyword evidence="5" id="KW-1185">Reference proteome</keyword>
<evidence type="ECO:0000259" key="2">
    <source>
        <dbReference type="Pfam" id="PF01408"/>
    </source>
</evidence>
<dbReference type="InterPro" id="IPR000683">
    <property type="entry name" value="Gfo/Idh/MocA-like_OxRdtase_N"/>
</dbReference>
<proteinExistence type="predicted"/>
<comment type="caution">
    <text evidence="4">The sequence shown here is derived from an EMBL/GenBank/DDBJ whole genome shotgun (WGS) entry which is preliminary data.</text>
</comment>
<organism evidence="4 5">
    <name type="scientific">Fictibacillus terranigra</name>
    <dbReference type="NCBI Taxonomy" id="3058424"/>
    <lineage>
        <taxon>Bacteria</taxon>
        <taxon>Bacillati</taxon>
        <taxon>Bacillota</taxon>
        <taxon>Bacilli</taxon>
        <taxon>Bacillales</taxon>
        <taxon>Fictibacillaceae</taxon>
        <taxon>Fictibacillus</taxon>
    </lineage>
</organism>
<feature type="region of interest" description="Disordered" evidence="1">
    <location>
        <begin position="273"/>
        <end position="295"/>
    </location>
</feature>
<dbReference type="InterPro" id="IPR052515">
    <property type="entry name" value="Gfo/Idh/MocA_Oxidoreductase"/>
</dbReference>
<evidence type="ECO:0000256" key="1">
    <source>
        <dbReference type="SAM" id="MobiDB-lite"/>
    </source>
</evidence>
<dbReference type="RefSeq" id="WP_290399099.1">
    <property type="nucleotide sequence ID" value="NZ_JAUHLN010000002.1"/>
</dbReference>
<dbReference type="InterPro" id="IPR055170">
    <property type="entry name" value="GFO_IDH_MocA-like_dom"/>
</dbReference>
<dbReference type="SUPFAM" id="SSF55347">
    <property type="entry name" value="Glyceraldehyde-3-phosphate dehydrogenase-like, C-terminal domain"/>
    <property type="match status" value="1"/>
</dbReference>
<dbReference type="SUPFAM" id="SSF51735">
    <property type="entry name" value="NAD(P)-binding Rossmann-fold domains"/>
    <property type="match status" value="1"/>
</dbReference>
<evidence type="ECO:0000259" key="3">
    <source>
        <dbReference type="Pfam" id="PF22725"/>
    </source>
</evidence>
<feature type="compositionally biased region" description="Basic and acidic residues" evidence="1">
    <location>
        <begin position="273"/>
        <end position="282"/>
    </location>
</feature>
<gene>
    <name evidence="4" type="ORF">QYF49_07905</name>
</gene>
<evidence type="ECO:0000313" key="5">
    <source>
        <dbReference type="Proteomes" id="UP001168694"/>
    </source>
</evidence>